<dbReference type="Proteomes" id="UP000045706">
    <property type="component" value="Unassembled WGS sequence"/>
</dbReference>
<gene>
    <name evidence="4" type="ORF">BN1708_015710</name>
    <name evidence="3" type="ORF">BN1723_013297</name>
</gene>
<accession>A0A0G4LR69</accession>
<dbReference type="Proteomes" id="UP000044602">
    <property type="component" value="Unassembled WGS sequence"/>
</dbReference>
<dbReference type="EMBL" id="CVQI01016224">
    <property type="protein sequence ID" value="CRK24414.1"/>
    <property type="molecule type" value="Genomic_DNA"/>
</dbReference>
<proteinExistence type="predicted"/>
<dbReference type="PANTHER" id="PTHR37534:SF46">
    <property type="entry name" value="ZN(II)2CYS6 TRANSCRIPTION FACTOR (EUROFUNG)"/>
    <property type="match status" value="1"/>
</dbReference>
<reference evidence="5 6" key="1">
    <citation type="submission" date="2015-05" db="EMBL/GenBank/DDBJ databases">
        <authorList>
            <person name="Fogelqvist Johan"/>
        </authorList>
    </citation>
    <scope>NUCLEOTIDE SEQUENCE [LARGE SCALE GENOMIC DNA]</scope>
    <source>
        <strain evidence="4">VL1</strain>
        <strain evidence="3">VL2</strain>
    </source>
</reference>
<dbReference type="InterPro" id="IPR021858">
    <property type="entry name" value="Fun_TF"/>
</dbReference>
<protein>
    <submittedName>
        <fullName evidence="3">Uncharacterized protein</fullName>
    </submittedName>
</protein>
<evidence type="ECO:0000256" key="2">
    <source>
        <dbReference type="ARBA" id="ARBA00023242"/>
    </source>
</evidence>
<dbReference type="Pfam" id="PF11951">
    <property type="entry name" value="Fungal_trans_2"/>
    <property type="match status" value="1"/>
</dbReference>
<organism evidence="3 6">
    <name type="scientific">Verticillium longisporum</name>
    <name type="common">Verticillium dahliae var. longisporum</name>
    <dbReference type="NCBI Taxonomy" id="100787"/>
    <lineage>
        <taxon>Eukaryota</taxon>
        <taxon>Fungi</taxon>
        <taxon>Dikarya</taxon>
        <taxon>Ascomycota</taxon>
        <taxon>Pezizomycotina</taxon>
        <taxon>Sordariomycetes</taxon>
        <taxon>Hypocreomycetidae</taxon>
        <taxon>Glomerellales</taxon>
        <taxon>Plectosphaerellaceae</taxon>
        <taxon>Verticillium</taxon>
    </lineage>
</organism>
<dbReference type="PANTHER" id="PTHR37534">
    <property type="entry name" value="TRANSCRIPTIONAL ACTIVATOR PROTEIN UGA3"/>
    <property type="match status" value="1"/>
</dbReference>
<dbReference type="EMBL" id="CVQH01021295">
    <property type="protein sequence ID" value="CRK29888.1"/>
    <property type="molecule type" value="Genomic_DNA"/>
</dbReference>
<evidence type="ECO:0000313" key="5">
    <source>
        <dbReference type="Proteomes" id="UP000044602"/>
    </source>
</evidence>
<keyword evidence="5" id="KW-1185">Reference proteome</keyword>
<evidence type="ECO:0000313" key="6">
    <source>
        <dbReference type="Proteomes" id="UP000045706"/>
    </source>
</evidence>
<keyword evidence="2" id="KW-0539">Nucleus</keyword>
<evidence type="ECO:0000313" key="4">
    <source>
        <dbReference type="EMBL" id="CRK29888.1"/>
    </source>
</evidence>
<name>A0A0G4LR69_VERLO</name>
<feature type="non-terminal residue" evidence="3">
    <location>
        <position position="221"/>
    </location>
</feature>
<sequence length="221" mass="25467">MAEILTPALHSMIYDLAIQIYNMESDANDSTIQTTPQLQLAQLSQLGELNLPFNYARLPKAVNDELKANHQQAFHHAVIIYFHRVIPEPYLEHLRKTSEARAVHVSTYLQDVIRKIWDHLENLDCLTRDTPMGRGNTLWPAFIAAAESFEVDLRHRAICWFARASKKGIGNIPRAKEVVMEVWRRVDRQLYDDDENGLSYGLGPVDWRDVMEDMGHTIMLT</sequence>
<dbReference type="STRING" id="100787.A0A0G4LR69"/>
<dbReference type="GO" id="GO:0005634">
    <property type="term" value="C:nucleus"/>
    <property type="evidence" value="ECO:0007669"/>
    <property type="project" value="UniProtKB-SubCell"/>
</dbReference>
<evidence type="ECO:0000256" key="1">
    <source>
        <dbReference type="ARBA" id="ARBA00004123"/>
    </source>
</evidence>
<comment type="subcellular location">
    <subcellularLocation>
        <location evidence="1">Nucleus</location>
    </subcellularLocation>
</comment>
<dbReference type="AlphaFoldDB" id="A0A0G4LR69"/>
<evidence type="ECO:0000313" key="3">
    <source>
        <dbReference type="EMBL" id="CRK24414.1"/>
    </source>
</evidence>